<organism evidence="1 2">
    <name type="scientific">Methylobacterium haplocladii</name>
    <dbReference type="NCBI Taxonomy" id="1176176"/>
    <lineage>
        <taxon>Bacteria</taxon>
        <taxon>Pseudomonadati</taxon>
        <taxon>Pseudomonadota</taxon>
        <taxon>Alphaproteobacteria</taxon>
        <taxon>Hyphomicrobiales</taxon>
        <taxon>Methylobacteriaceae</taxon>
        <taxon>Methylobacterium</taxon>
    </lineage>
</organism>
<sequence length="85" mass="9000">MLPHAIEPRIRPNMGTRPMALLALAFGVAIGGSLAGAPSPAIERPALVSAVQRPAAVSGVDVDVRKPVRVIPLPVRDVRYGRTER</sequence>
<gene>
    <name evidence="1" type="ORF">MHA02_09840</name>
</gene>
<dbReference type="Proteomes" id="UP000321258">
    <property type="component" value="Unassembled WGS sequence"/>
</dbReference>
<dbReference type="AlphaFoldDB" id="A0A512ILK1"/>
<dbReference type="EMBL" id="BJZT01000008">
    <property type="protein sequence ID" value="GEO98596.1"/>
    <property type="molecule type" value="Genomic_DNA"/>
</dbReference>
<accession>A0A512ILK1</accession>
<keyword evidence="2" id="KW-1185">Reference proteome</keyword>
<evidence type="ECO:0000313" key="1">
    <source>
        <dbReference type="EMBL" id="GEO98596.1"/>
    </source>
</evidence>
<protein>
    <submittedName>
        <fullName evidence="1">Uncharacterized protein</fullName>
    </submittedName>
</protein>
<name>A0A512ILK1_9HYPH</name>
<comment type="caution">
    <text evidence="1">The sequence shown here is derived from an EMBL/GenBank/DDBJ whole genome shotgun (WGS) entry which is preliminary data.</text>
</comment>
<reference evidence="1 2" key="1">
    <citation type="submission" date="2019-07" db="EMBL/GenBank/DDBJ databases">
        <title>Whole genome shotgun sequence of Methylobacterium haplocladii NBRC 107714.</title>
        <authorList>
            <person name="Hosoyama A."/>
            <person name="Uohara A."/>
            <person name="Ohji S."/>
            <person name="Ichikawa N."/>
        </authorList>
    </citation>
    <scope>NUCLEOTIDE SEQUENCE [LARGE SCALE GENOMIC DNA]</scope>
    <source>
        <strain evidence="1 2">NBRC 107714</strain>
    </source>
</reference>
<proteinExistence type="predicted"/>
<evidence type="ECO:0000313" key="2">
    <source>
        <dbReference type="Proteomes" id="UP000321258"/>
    </source>
</evidence>